<dbReference type="GO" id="GO:0003678">
    <property type="term" value="F:DNA helicase activity"/>
    <property type="evidence" value="ECO:0007669"/>
    <property type="project" value="InterPro"/>
</dbReference>
<dbReference type="Pfam" id="PF03796">
    <property type="entry name" value="DnaB_C"/>
    <property type="match status" value="1"/>
</dbReference>
<dbReference type="GO" id="GO:1990077">
    <property type="term" value="C:primosome complex"/>
    <property type="evidence" value="ECO:0007669"/>
    <property type="project" value="UniProtKB-KW"/>
</dbReference>
<reference evidence="3" key="1">
    <citation type="submission" date="2020-03" db="EMBL/GenBank/DDBJ databases">
        <title>The deep terrestrial virosphere.</title>
        <authorList>
            <person name="Holmfeldt K."/>
            <person name="Nilsson E."/>
            <person name="Simone D."/>
            <person name="Lopez-Fernandez M."/>
            <person name="Wu X."/>
            <person name="de Brujin I."/>
            <person name="Lundin D."/>
            <person name="Andersson A."/>
            <person name="Bertilsson S."/>
            <person name="Dopson M."/>
        </authorList>
    </citation>
    <scope>NUCLEOTIDE SEQUENCE</scope>
    <source>
        <strain evidence="3">TM448A01641</strain>
        <strain evidence="4">TM448B04448</strain>
    </source>
</reference>
<protein>
    <submittedName>
        <fullName evidence="3">Putative helicase</fullName>
    </submittedName>
</protein>
<keyword evidence="1" id="KW-0639">Primosome</keyword>
<dbReference type="SUPFAM" id="SSF52540">
    <property type="entry name" value="P-loop containing nucleoside triphosphate hydrolases"/>
    <property type="match status" value="1"/>
</dbReference>
<dbReference type="PANTHER" id="PTHR30153:SF2">
    <property type="entry name" value="REPLICATIVE DNA HELICASE"/>
    <property type="match status" value="1"/>
</dbReference>
<dbReference type="AlphaFoldDB" id="A0A6H1ZRU9"/>
<keyword evidence="3" id="KW-0067">ATP-binding</keyword>
<evidence type="ECO:0000256" key="1">
    <source>
        <dbReference type="ARBA" id="ARBA00022515"/>
    </source>
</evidence>
<organism evidence="3">
    <name type="scientific">viral metagenome</name>
    <dbReference type="NCBI Taxonomy" id="1070528"/>
    <lineage>
        <taxon>unclassified sequences</taxon>
        <taxon>metagenomes</taxon>
        <taxon>organismal metagenomes</taxon>
    </lineage>
</organism>
<dbReference type="InterPro" id="IPR007694">
    <property type="entry name" value="DNA_helicase_DnaB-like_C"/>
</dbReference>
<dbReference type="InterPro" id="IPR016136">
    <property type="entry name" value="DNA_helicase_N/primase_C"/>
</dbReference>
<feature type="domain" description="SF4 helicase" evidence="2">
    <location>
        <begin position="175"/>
        <end position="434"/>
    </location>
</feature>
<evidence type="ECO:0000313" key="3">
    <source>
        <dbReference type="EMBL" id="QJA50209.1"/>
    </source>
</evidence>
<dbReference type="InterPro" id="IPR003593">
    <property type="entry name" value="AAA+_ATPase"/>
</dbReference>
<dbReference type="Gene3D" id="1.10.860.10">
    <property type="entry name" value="DNAb Helicase, Chain A"/>
    <property type="match status" value="1"/>
</dbReference>
<dbReference type="EMBL" id="MT145079">
    <property type="protein sequence ID" value="QJI03338.1"/>
    <property type="molecule type" value="Genomic_DNA"/>
</dbReference>
<keyword evidence="3" id="KW-0378">Hydrolase</keyword>
<dbReference type="SMART" id="SM00382">
    <property type="entry name" value="AAA"/>
    <property type="match status" value="1"/>
</dbReference>
<dbReference type="InterPro" id="IPR027417">
    <property type="entry name" value="P-loop_NTPase"/>
</dbReference>
<name>A0A6H1ZRU9_9ZZZZ</name>
<accession>A0A6H1ZRU9</accession>
<evidence type="ECO:0000259" key="2">
    <source>
        <dbReference type="PROSITE" id="PS51199"/>
    </source>
</evidence>
<dbReference type="PANTHER" id="PTHR30153">
    <property type="entry name" value="REPLICATIVE DNA HELICASE DNAB"/>
    <property type="match status" value="1"/>
</dbReference>
<dbReference type="EMBL" id="MT144181">
    <property type="protein sequence ID" value="QJA50209.1"/>
    <property type="molecule type" value="Genomic_DNA"/>
</dbReference>
<dbReference type="PROSITE" id="PS51199">
    <property type="entry name" value="SF4_HELICASE"/>
    <property type="match status" value="1"/>
</dbReference>
<keyword evidence="3" id="KW-0347">Helicase</keyword>
<dbReference type="GO" id="GO:0005524">
    <property type="term" value="F:ATP binding"/>
    <property type="evidence" value="ECO:0007669"/>
    <property type="project" value="InterPro"/>
</dbReference>
<dbReference type="Gene3D" id="3.40.50.300">
    <property type="entry name" value="P-loop containing nucleotide triphosphate hydrolases"/>
    <property type="match status" value="1"/>
</dbReference>
<keyword evidence="3" id="KW-0547">Nucleotide-binding</keyword>
<proteinExistence type="predicted"/>
<gene>
    <name evidence="3" type="ORF">TM448A01641_0005</name>
    <name evidence="4" type="ORF">TM448B04448_0006</name>
</gene>
<sequence>MKTKTIKVSNNFITEIIEIERKIISFLIRYPNLFFKHLGKLSEYEFCDKIAEELFTVFSILKKEHNEITLQGLMDYLSGSVYEKSVNEILSAAKLPTYEITESEFLILIEKLNIYSNKMKLISFLDESKELLNNSIDPEEVKIKLLENLTTIKKNKSFVVQNVKEILNSYKDFVRQPDEQRARTGFRKVDEAIRGILPGETVCIIGKTSIGKSALLQNIGHNFSSSGLPILFFSLELPDISVAERIIQIETGCDGYSAENLFRNDSETLQHSADLIYTTLSNFYVITESGLTTERIEAYINFVEKYICKQKIGLILIDYLGLLSGKGELYEQVSMNAKQLKEIAKRVNVPIIFLSQTTKQADVFSELNINSTRDSGVVAESVDFLFGIWKKKEEQADSNEIPLVIGLLKNRRGHLGKINIEMNRRNLRMKEINE</sequence>
<evidence type="ECO:0000313" key="4">
    <source>
        <dbReference type="EMBL" id="QJI03338.1"/>
    </source>
</evidence>
<dbReference type="GO" id="GO:0006269">
    <property type="term" value="P:DNA replication, synthesis of primer"/>
    <property type="evidence" value="ECO:0007669"/>
    <property type="project" value="UniProtKB-KW"/>
</dbReference>
<dbReference type="GO" id="GO:0005829">
    <property type="term" value="C:cytosol"/>
    <property type="evidence" value="ECO:0007669"/>
    <property type="project" value="TreeGrafter"/>
</dbReference>